<keyword evidence="3 4" id="KW-0378">Hydrolase</keyword>
<name>A0A0M2H3W6_9MICO</name>
<dbReference type="Gene3D" id="3.20.20.80">
    <property type="entry name" value="Glycosidases"/>
    <property type="match status" value="1"/>
</dbReference>
<dbReference type="PANTHER" id="PTHR11069:SF23">
    <property type="entry name" value="LYSOSOMAL ACID GLUCOSYLCERAMIDASE"/>
    <property type="match status" value="1"/>
</dbReference>
<dbReference type="RefSeq" id="WP_245618031.1">
    <property type="nucleotide sequence ID" value="NZ_BAAAUP010000003.1"/>
</dbReference>
<evidence type="ECO:0000256" key="3">
    <source>
        <dbReference type="ARBA" id="ARBA00022801"/>
    </source>
</evidence>
<dbReference type="InterPro" id="IPR013780">
    <property type="entry name" value="Glyco_hydro_b"/>
</dbReference>
<evidence type="ECO:0000313" key="7">
    <source>
        <dbReference type="EMBL" id="KJL38386.1"/>
    </source>
</evidence>
<sequence>MVADGVLIAESAVRMATKNFLLRSALRDHLDYNQASLSAFTRTELRHLADENLASADRLAAVDRPPAESSKHSQAQRMHYASLQRAPDVHRRLAHELQQYATDDAKVADLVASAQQHAADELRHELTRKLAGQVVEPDVDYDTARPKRLRKLIKSDLKHLRRQHRTHARTPMAPSPASDNRSDLPDTLPDTTASARWIATTPDAPWQEQERIAITGTVAMPDVIGMMDDPKQIVEGFGASFNELGWTSLSILTDAQRDEIFRELFAPGVGAALNLCRMPIGANDFSRDWYSYDDTADDFSLEHFNISNDLDTLVPFIHAAQKHQPDLQVWASPWSPPTWMKTNQHYAGAQPHPFMSAATNGLREDQIGHEGTDMFRVEEPYLRAYADYFGRFIDAYRQQNIPISMVMPQNEFNSPQVFPSCTWTPGGLAQFLHHLAPVMRNRGVEIFLGTLERGDDHLVRDVLNDPAAAAAVTGIGVQWEGKRAVAALHALYPALRIYQTEQECGDGANDSRQARHAWSLMKHFFDNGANAYMYWNISLLAGGLSRWGWTQNSLITVDADNAAYRFTPDYYALKHVSAFVQPGARVIHTWSLAGYDNQLVFLNPDGSSIIVIENDTTEVLPVHISMGDTMISPTLSPQSLNTFILGASEGN</sequence>
<dbReference type="GO" id="GO:0004348">
    <property type="term" value="F:glucosylceramidase activity"/>
    <property type="evidence" value="ECO:0007669"/>
    <property type="project" value="InterPro"/>
</dbReference>
<dbReference type="GO" id="GO:0016020">
    <property type="term" value="C:membrane"/>
    <property type="evidence" value="ECO:0007669"/>
    <property type="project" value="GOC"/>
</dbReference>
<dbReference type="GO" id="GO:0006680">
    <property type="term" value="P:glucosylceramide catabolic process"/>
    <property type="evidence" value="ECO:0007669"/>
    <property type="project" value="TreeGrafter"/>
</dbReference>
<dbReference type="InterPro" id="IPR033453">
    <property type="entry name" value="Glyco_hydro_30_TIM-barrel"/>
</dbReference>
<gene>
    <name evidence="7" type="ORF">RS81_02657</name>
</gene>
<dbReference type="PANTHER" id="PTHR11069">
    <property type="entry name" value="GLUCOSYLCERAMIDASE"/>
    <property type="match status" value="1"/>
</dbReference>
<protein>
    <submittedName>
        <fullName evidence="7">O-Glycosyl hydrolase family 30</fullName>
    </submittedName>
</protein>
<feature type="domain" description="Glycosyl hydrolase family 30 TIM-barrel" evidence="6">
    <location>
        <begin position="234"/>
        <end position="580"/>
    </location>
</feature>
<feature type="region of interest" description="Disordered" evidence="5">
    <location>
        <begin position="159"/>
        <end position="190"/>
    </location>
</feature>
<evidence type="ECO:0000256" key="4">
    <source>
        <dbReference type="RuleBase" id="RU361188"/>
    </source>
</evidence>
<dbReference type="AlphaFoldDB" id="A0A0M2H3W6"/>
<dbReference type="PATRIC" id="fig|92835.4.peg.2694"/>
<dbReference type="STRING" id="92835.RS81_02657"/>
<dbReference type="EMBL" id="JYIZ01000055">
    <property type="protein sequence ID" value="KJL38386.1"/>
    <property type="molecule type" value="Genomic_DNA"/>
</dbReference>
<dbReference type="InterPro" id="IPR001139">
    <property type="entry name" value="Glyco_hydro_30"/>
</dbReference>
<keyword evidence="2" id="KW-0732">Signal</keyword>
<proteinExistence type="inferred from homology"/>
<evidence type="ECO:0000259" key="6">
    <source>
        <dbReference type="Pfam" id="PF02055"/>
    </source>
</evidence>
<feature type="compositionally biased region" description="Basic residues" evidence="5">
    <location>
        <begin position="159"/>
        <end position="168"/>
    </location>
</feature>
<dbReference type="Gene3D" id="2.60.40.1180">
    <property type="entry name" value="Golgi alpha-mannosidase II"/>
    <property type="match status" value="1"/>
</dbReference>
<organism evidence="7 8">
    <name type="scientific">Microbacterium terrae</name>
    <dbReference type="NCBI Taxonomy" id="69369"/>
    <lineage>
        <taxon>Bacteria</taxon>
        <taxon>Bacillati</taxon>
        <taxon>Actinomycetota</taxon>
        <taxon>Actinomycetes</taxon>
        <taxon>Micrococcales</taxon>
        <taxon>Microbacteriaceae</taxon>
        <taxon>Microbacterium</taxon>
    </lineage>
</organism>
<dbReference type="PRINTS" id="PR00843">
    <property type="entry name" value="GLHYDRLASE30"/>
</dbReference>
<evidence type="ECO:0000256" key="5">
    <source>
        <dbReference type="SAM" id="MobiDB-lite"/>
    </source>
</evidence>
<accession>A0A0M2H3W6</accession>
<evidence type="ECO:0000313" key="8">
    <source>
        <dbReference type="Proteomes" id="UP000033956"/>
    </source>
</evidence>
<evidence type="ECO:0000256" key="1">
    <source>
        <dbReference type="ARBA" id="ARBA00005382"/>
    </source>
</evidence>
<dbReference type="Proteomes" id="UP000033956">
    <property type="component" value="Unassembled WGS sequence"/>
</dbReference>
<comment type="caution">
    <text evidence="7">The sequence shown here is derived from an EMBL/GenBank/DDBJ whole genome shotgun (WGS) entry which is preliminary data.</text>
</comment>
<dbReference type="SUPFAM" id="SSF51445">
    <property type="entry name" value="(Trans)glycosidases"/>
    <property type="match status" value="1"/>
</dbReference>
<dbReference type="InterPro" id="IPR017853">
    <property type="entry name" value="GH"/>
</dbReference>
<comment type="similarity">
    <text evidence="1 4">Belongs to the glycosyl hydrolase 30 family.</text>
</comment>
<reference evidence="7 8" key="1">
    <citation type="submission" date="2015-02" db="EMBL/GenBank/DDBJ databases">
        <title>Draft genome sequences of ten Microbacterium spp. with emphasis on heavy metal contaminated environments.</title>
        <authorList>
            <person name="Corretto E."/>
        </authorList>
    </citation>
    <scope>NUCLEOTIDE SEQUENCE [LARGE SCALE GENOMIC DNA]</scope>
    <source>
        <strain evidence="7 8">DSM 12510</strain>
    </source>
</reference>
<evidence type="ECO:0000256" key="2">
    <source>
        <dbReference type="ARBA" id="ARBA00022729"/>
    </source>
</evidence>
<dbReference type="Pfam" id="PF02055">
    <property type="entry name" value="Glyco_hydro_30"/>
    <property type="match status" value="1"/>
</dbReference>
<keyword evidence="8" id="KW-1185">Reference proteome</keyword>
<keyword evidence="4" id="KW-0326">Glycosidase</keyword>